<accession>A0AA37H160</accession>
<comment type="caution">
    <text evidence="2">The sequence shown here is derived from an EMBL/GenBank/DDBJ whole genome shotgun (WGS) entry which is preliminary data.</text>
</comment>
<evidence type="ECO:0000313" key="2">
    <source>
        <dbReference type="EMBL" id="GJC90405.1"/>
    </source>
</evidence>
<reference evidence="2 3" key="1">
    <citation type="submission" date="2021-07" db="EMBL/GenBank/DDBJ databases">
        <title>Genome data of Colletotrichum spaethianum.</title>
        <authorList>
            <person name="Utami Y.D."/>
            <person name="Hiruma K."/>
        </authorList>
    </citation>
    <scope>NUCLEOTIDE SEQUENCE [LARGE SCALE GENOMIC DNA]</scope>
    <source>
        <strain evidence="2 3">MAFF 242679</strain>
    </source>
</reference>
<gene>
    <name evidence="2" type="ORF">ColLi_13243</name>
</gene>
<feature type="compositionally biased region" description="Acidic residues" evidence="1">
    <location>
        <begin position="411"/>
        <end position="428"/>
    </location>
</feature>
<name>A0AA37H160_9PEZI</name>
<feature type="compositionally biased region" description="Polar residues" evidence="1">
    <location>
        <begin position="25"/>
        <end position="40"/>
    </location>
</feature>
<dbReference type="EMBL" id="BPPX01000053">
    <property type="protein sequence ID" value="GJC90405.1"/>
    <property type="molecule type" value="Genomic_DNA"/>
</dbReference>
<feature type="region of interest" description="Disordered" evidence="1">
    <location>
        <begin position="1"/>
        <end position="65"/>
    </location>
</feature>
<organism evidence="2 3">
    <name type="scientific">Colletotrichum liriopes</name>
    <dbReference type="NCBI Taxonomy" id="708192"/>
    <lineage>
        <taxon>Eukaryota</taxon>
        <taxon>Fungi</taxon>
        <taxon>Dikarya</taxon>
        <taxon>Ascomycota</taxon>
        <taxon>Pezizomycotina</taxon>
        <taxon>Sordariomycetes</taxon>
        <taxon>Hypocreomycetidae</taxon>
        <taxon>Glomerellales</taxon>
        <taxon>Glomerellaceae</taxon>
        <taxon>Colletotrichum</taxon>
        <taxon>Colletotrichum spaethianum species complex</taxon>
    </lineage>
</organism>
<feature type="region of interest" description="Disordered" evidence="1">
    <location>
        <begin position="406"/>
        <end position="428"/>
    </location>
</feature>
<dbReference type="AlphaFoldDB" id="A0AA37H160"/>
<protein>
    <submittedName>
        <fullName evidence="2">Uncharacterized protein</fullName>
    </submittedName>
</protein>
<dbReference type="Proteomes" id="UP001055172">
    <property type="component" value="Unassembled WGS sequence"/>
</dbReference>
<keyword evidence="3" id="KW-1185">Reference proteome</keyword>
<evidence type="ECO:0000313" key="3">
    <source>
        <dbReference type="Proteomes" id="UP001055172"/>
    </source>
</evidence>
<sequence length="428" mass="46694">MVSPAFESPAIGALDRSTSHKAFPQRNNKTQTWCPAQLTDNSDKTETSISAVRQPNSPLPPLPLSEPLREDENKVGAFGNGLGETSQSDTWGKFSCYKSAIQQAKGANLSESPLRLFVPAVDLPQFKVFLDSNNLSPSRFCYENATQVAELEMTESDLHHQCQLALADMLKTAKAKAIRALEEQLRRLQDERGLPVALAATNNDEALLKTVIKNLGRVYNKGTSSIHKPGHSEMQPDVSFCQRVRQSPRYPGIVGEIAYSQTTASVEAKAVRHLAGTRARTDASSRTWLVVIIDIAYPGVETATVSLLAAPQQDGDEDGRGGEPEWVTHRAVFYVAGLAPGHQPEGAIRIFASDFLASHTGLPRDLIRPRGRETAAVPDSARPDQVTITFQDLRDMLLEALYLAGGSSGYESDDEPSRDEQDENNGDN</sequence>
<evidence type="ECO:0000256" key="1">
    <source>
        <dbReference type="SAM" id="MobiDB-lite"/>
    </source>
</evidence>
<proteinExistence type="predicted"/>